<sequence length="528" mass="57693">MPDLTSTLDESSRAEIPELLDHLDTIVDALQAAGFTRLSDTEVDDAGIRIEQAIARLTYTGNQQIVEADQRDLPRKSGCRSVIDYMKHRLRMAYPGKRLKQTRTTATYPDATTGAPLEPIHRTLATAFAAGQVGSAHVHAVIDVLDQIPHAIDHDVQVAAERTIAEQAVTLTPDQITEAGARLLGYLDPDGTLTDDTDRQRRRQPYLHRQRADGTAKMSGSLTPELLARVSMFLAVWAKPGMNNPNDPDSPCGSIEDADPDAVAAAAERDDRSPAQLNHDALNALLKAVLEDGLLGKSHRGLPMQMIVKADVNDLIREAGYAVTATGTLIPITDLIPMAADAQPWLAVFKDATAVPLYFGRGKRLATREQRLVSFARPDCDTCSTPDCGVPATHVEMHHAQLDWGLGGLTEITDLAPACPKHNRMVGDQPGQYTTRMVRDGPDEGRATWQLNTEPGTPPNPERINRRPDIPRRFADHLKHVRDEIHGPEPAPDDTPRLQMRQIINLRNASDAEATLASLLLAAAYPRG</sequence>
<organism evidence="3 4">
    <name type="scientific">Gordonia westfalica</name>
    <dbReference type="NCBI Taxonomy" id="158898"/>
    <lineage>
        <taxon>Bacteria</taxon>
        <taxon>Bacillati</taxon>
        <taxon>Actinomycetota</taxon>
        <taxon>Actinomycetes</taxon>
        <taxon>Mycobacteriales</taxon>
        <taxon>Gordoniaceae</taxon>
        <taxon>Gordonia</taxon>
    </lineage>
</organism>
<evidence type="ECO:0000256" key="1">
    <source>
        <dbReference type="SAM" id="MobiDB-lite"/>
    </source>
</evidence>
<gene>
    <name evidence="3" type="ORF">RD149_22165</name>
</gene>
<protein>
    <submittedName>
        <fullName evidence="3">DUF222 domain-containing protein</fullName>
    </submittedName>
</protein>
<dbReference type="RefSeq" id="WP_310952242.1">
    <property type="nucleotide sequence ID" value="NZ_JAVLUS010000025.1"/>
</dbReference>
<feature type="compositionally biased region" description="Basic residues" evidence="1">
    <location>
        <begin position="200"/>
        <end position="209"/>
    </location>
</feature>
<evidence type="ECO:0000313" key="3">
    <source>
        <dbReference type="EMBL" id="MDS1116455.1"/>
    </source>
</evidence>
<accession>A0ABU2GZP8</accession>
<evidence type="ECO:0000259" key="2">
    <source>
        <dbReference type="Pfam" id="PF02720"/>
    </source>
</evidence>
<proteinExistence type="predicted"/>
<evidence type="ECO:0000313" key="4">
    <source>
        <dbReference type="Proteomes" id="UP001265083"/>
    </source>
</evidence>
<dbReference type="EMBL" id="JAVLUS010000025">
    <property type="protein sequence ID" value="MDS1116455.1"/>
    <property type="molecule type" value="Genomic_DNA"/>
</dbReference>
<name>A0ABU2GZP8_9ACTN</name>
<feature type="region of interest" description="Disordered" evidence="1">
    <location>
        <begin position="190"/>
        <end position="217"/>
    </location>
</feature>
<reference evidence="3 4" key="1">
    <citation type="submission" date="2023-08" db="EMBL/GenBank/DDBJ databases">
        <title>Bioegradation of LLDPE and BLDPE plastic by marine bacteria from coast plastic debris.</title>
        <authorList>
            <person name="Rong Z."/>
        </authorList>
    </citation>
    <scope>NUCLEOTIDE SEQUENCE [LARGE SCALE GENOMIC DNA]</scope>
    <source>
        <strain evidence="3 4">Z-2</strain>
    </source>
</reference>
<dbReference type="Proteomes" id="UP001265083">
    <property type="component" value="Unassembled WGS sequence"/>
</dbReference>
<keyword evidence="4" id="KW-1185">Reference proteome</keyword>
<dbReference type="InterPro" id="IPR003870">
    <property type="entry name" value="DUF222"/>
</dbReference>
<dbReference type="Pfam" id="PF02720">
    <property type="entry name" value="DUF222"/>
    <property type="match status" value="1"/>
</dbReference>
<feature type="domain" description="DUF222" evidence="2">
    <location>
        <begin position="50"/>
        <end position="376"/>
    </location>
</feature>
<comment type="caution">
    <text evidence="3">The sequence shown here is derived from an EMBL/GenBank/DDBJ whole genome shotgun (WGS) entry which is preliminary data.</text>
</comment>